<organism evidence="2 3">
    <name type="scientific">Arcobacter cloacae</name>
    <dbReference type="NCBI Taxonomy" id="1054034"/>
    <lineage>
        <taxon>Bacteria</taxon>
        <taxon>Pseudomonadati</taxon>
        <taxon>Campylobacterota</taxon>
        <taxon>Epsilonproteobacteria</taxon>
        <taxon>Campylobacterales</taxon>
        <taxon>Arcobacteraceae</taxon>
        <taxon>Arcobacter</taxon>
    </lineage>
</organism>
<feature type="transmembrane region" description="Helical" evidence="1">
    <location>
        <begin position="70"/>
        <end position="91"/>
    </location>
</feature>
<evidence type="ECO:0000256" key="1">
    <source>
        <dbReference type="SAM" id="Phobius"/>
    </source>
</evidence>
<keyword evidence="1" id="KW-0472">Membrane</keyword>
<keyword evidence="1" id="KW-0812">Transmembrane</keyword>
<name>A0A4Q0ZB39_9BACT</name>
<accession>A0A4Q0ZB39</accession>
<gene>
    <name evidence="2" type="ORF">CRU90_09675</name>
</gene>
<feature type="transmembrane region" description="Helical" evidence="1">
    <location>
        <begin position="6"/>
        <end position="25"/>
    </location>
</feature>
<protein>
    <submittedName>
        <fullName evidence="2">Uncharacterized protein</fullName>
    </submittedName>
</protein>
<sequence>MEPQIEKIIVLLIVLTASILTWKMVKDFYMTKFHKLFAHLIAVITSSFMLLSSMILFVPKNYQRGVGPEVEINFVGILTVVVMLVVLYIFFKYIPDNKNKS</sequence>
<dbReference type="OrthoDB" id="5347694at2"/>
<reference evidence="2 3" key="1">
    <citation type="submission" date="2017-10" db="EMBL/GenBank/DDBJ databases">
        <title>Genomics of the genus Arcobacter.</title>
        <authorList>
            <person name="Perez-Cataluna A."/>
            <person name="Figueras M.J."/>
        </authorList>
    </citation>
    <scope>NUCLEOTIDE SEQUENCE [LARGE SCALE GENOMIC DNA]</scope>
    <source>
        <strain evidence="2 3">F26</strain>
    </source>
</reference>
<dbReference type="Proteomes" id="UP000290870">
    <property type="component" value="Unassembled WGS sequence"/>
</dbReference>
<feature type="transmembrane region" description="Helical" evidence="1">
    <location>
        <begin position="37"/>
        <end position="58"/>
    </location>
</feature>
<keyword evidence="1" id="KW-1133">Transmembrane helix</keyword>
<evidence type="ECO:0000313" key="2">
    <source>
        <dbReference type="EMBL" id="RXJ83474.1"/>
    </source>
</evidence>
<evidence type="ECO:0000313" key="3">
    <source>
        <dbReference type="Proteomes" id="UP000290870"/>
    </source>
</evidence>
<dbReference type="RefSeq" id="WP_128987082.1">
    <property type="nucleotide sequence ID" value="NZ_PDJZ01000011.1"/>
</dbReference>
<comment type="caution">
    <text evidence="2">The sequence shown here is derived from an EMBL/GenBank/DDBJ whole genome shotgun (WGS) entry which is preliminary data.</text>
</comment>
<dbReference type="AlphaFoldDB" id="A0A4Q0ZB39"/>
<proteinExistence type="predicted"/>
<dbReference type="EMBL" id="PDJZ01000011">
    <property type="protein sequence ID" value="RXJ83474.1"/>
    <property type="molecule type" value="Genomic_DNA"/>
</dbReference>